<keyword evidence="1" id="KW-0812">Transmembrane</keyword>
<sequence>MQDFCQYRLAGICWVLVLPDSLVISLPFIEPGIAMMRHIITGIWVSGLGCAMVSTGYAHEPKASTWLDEIKMGVLYHDMAGLWSRFSRERGVDLNLEAIFSPHVHFLGGAIQPALGGSVNVSGDTSKWYAGMRWQYAHASGVFVGVGLGGAIHTGKLSPPHEDRKALGSRVLFHIPLEIGYRFKTRHALSVYFDHVSNAHLAKNNEGLDTLGIRYGYRF</sequence>
<keyword evidence="1" id="KW-0472">Membrane</keyword>
<keyword evidence="3" id="KW-1185">Reference proteome</keyword>
<dbReference type="InterPro" id="IPR018550">
    <property type="entry name" value="Lipid-A_deacylase-rel"/>
</dbReference>
<proteinExistence type="predicted"/>
<feature type="transmembrane region" description="Helical" evidence="1">
    <location>
        <begin position="7"/>
        <end position="29"/>
    </location>
</feature>
<evidence type="ECO:0000313" key="3">
    <source>
        <dbReference type="Proteomes" id="UP000198640"/>
    </source>
</evidence>
<keyword evidence="1" id="KW-1133">Transmembrane helix</keyword>
<evidence type="ECO:0000256" key="1">
    <source>
        <dbReference type="SAM" id="Phobius"/>
    </source>
</evidence>
<dbReference type="EMBL" id="FNOY01000028">
    <property type="protein sequence ID" value="SDY31039.1"/>
    <property type="molecule type" value="Genomic_DNA"/>
</dbReference>
<dbReference type="Gene3D" id="2.40.160.20">
    <property type="match status" value="1"/>
</dbReference>
<gene>
    <name evidence="2" type="ORF">SAMN05421881_102833</name>
</gene>
<protein>
    <submittedName>
        <fullName evidence="2">Lipid A 3-O-deacylase (PagL)</fullName>
    </submittedName>
</protein>
<dbReference type="Proteomes" id="UP000198640">
    <property type="component" value="Unassembled WGS sequence"/>
</dbReference>
<organism evidence="2 3">
    <name type="scientific">Nitrosomonas halophila</name>
    <dbReference type="NCBI Taxonomy" id="44576"/>
    <lineage>
        <taxon>Bacteria</taxon>
        <taxon>Pseudomonadati</taxon>
        <taxon>Pseudomonadota</taxon>
        <taxon>Betaproteobacteria</taxon>
        <taxon>Nitrosomonadales</taxon>
        <taxon>Nitrosomonadaceae</taxon>
        <taxon>Nitrosomonas</taxon>
    </lineage>
</organism>
<evidence type="ECO:0000313" key="2">
    <source>
        <dbReference type="EMBL" id="SDY31039.1"/>
    </source>
</evidence>
<name>A0A1H3IUT4_9PROT</name>
<dbReference type="AlphaFoldDB" id="A0A1H3IUT4"/>
<reference evidence="2 3" key="1">
    <citation type="submission" date="2016-10" db="EMBL/GenBank/DDBJ databases">
        <authorList>
            <person name="de Groot N.N."/>
        </authorList>
    </citation>
    <scope>NUCLEOTIDE SEQUENCE [LARGE SCALE GENOMIC DNA]</scope>
    <source>
        <strain evidence="2 3">Nm1</strain>
    </source>
</reference>
<dbReference type="STRING" id="44576.SAMN05421881_102833"/>
<dbReference type="Pfam" id="PF09411">
    <property type="entry name" value="PagL"/>
    <property type="match status" value="1"/>
</dbReference>
<accession>A0A1H3IUT4</accession>